<feature type="compositionally biased region" description="Basic and acidic residues" evidence="1">
    <location>
        <begin position="455"/>
        <end position="479"/>
    </location>
</feature>
<reference evidence="3" key="2">
    <citation type="submission" date="2004-02" db="EMBL/GenBank/DDBJ databases">
        <authorList>
            <consortium name="Genoscope"/>
            <consortium name="Whitehead Institute Centre for Genome Research"/>
        </authorList>
    </citation>
    <scope>NUCLEOTIDE SEQUENCE</scope>
</reference>
<sequence length="479" mass="51572">MEFDLDKALEDVPVHVEDPSSRTPPTPSQLQPKVEQRLIAELPSEEEKKLQHFTKLRPRRKKKTHSNKVPQISSVPSQDGEQNGLMGRVDEGVDEFFSTKVTRMESNKGGFLNLIKRSSKSDKSDKSEKSDKSQTTPSASGASSASAATVPPSAIPEEPPSPRVALKSPAPETKSKDASSRSQPADYSSSSDRSEEPRTPDSIDEPWDGSDGRGSPQGGRRYPGVQMMGSGLLAEMKAKQERRAHKVRRKEFYSGTVQRSKWPENNTAGELFGTFTRSLFIHTNLVMTVGVCVCNCFTPENRSSTGSISKSDPGSPEKANPRADIKPEPATRVKAASSCSSPGGPINPKPPVPQGTKPALAARPSIPLKPRTASTRSIDEGTDSPGGSGVSPKVPTLPPLKRMLSEKEQSADSAIKTTQEGRPSPASDPSQRPGLVRANSEDQGSVKAQDQSPNPDKDKLTGKRSSHPGEEADKDFILI</sequence>
<feature type="domain" description="CARMIL C-terminal" evidence="2">
    <location>
        <begin position="2"/>
        <end position="134"/>
    </location>
</feature>
<feature type="compositionally biased region" description="Pro residues" evidence="1">
    <location>
        <begin position="153"/>
        <end position="162"/>
    </location>
</feature>
<dbReference type="KEGG" id="tng:GSTEN00018291G001"/>
<dbReference type="InterPro" id="IPR031943">
    <property type="entry name" value="CARMIL_C"/>
</dbReference>
<dbReference type="Pfam" id="PF16000">
    <property type="entry name" value="CARMIL_C"/>
    <property type="match status" value="1"/>
</dbReference>
<evidence type="ECO:0000256" key="1">
    <source>
        <dbReference type="SAM" id="MobiDB-lite"/>
    </source>
</evidence>
<comment type="caution">
    <text evidence="3">The sequence shown here is derived from an EMBL/GenBank/DDBJ whole genome shotgun (WGS) entry which is preliminary data.</text>
</comment>
<feature type="compositionally biased region" description="Basic and acidic residues" evidence="1">
    <location>
        <begin position="1"/>
        <end position="20"/>
    </location>
</feature>
<feature type="compositionally biased region" description="Basic and acidic residues" evidence="1">
    <location>
        <begin position="119"/>
        <end position="132"/>
    </location>
</feature>
<evidence type="ECO:0000259" key="2">
    <source>
        <dbReference type="Pfam" id="PF16000"/>
    </source>
</evidence>
<accession>Q4SH82</accession>
<evidence type="ECO:0000313" key="3">
    <source>
        <dbReference type="EMBL" id="CAG00000.1"/>
    </source>
</evidence>
<name>Q4SH82_TETNG</name>
<feature type="compositionally biased region" description="Polar residues" evidence="1">
    <location>
        <begin position="411"/>
        <end position="421"/>
    </location>
</feature>
<feature type="compositionally biased region" description="Polar residues" evidence="1">
    <location>
        <begin position="302"/>
        <end position="312"/>
    </location>
</feature>
<dbReference type="AlphaFoldDB" id="Q4SH82"/>
<feature type="compositionally biased region" description="Basic and acidic residues" evidence="1">
    <location>
        <begin position="319"/>
        <end position="331"/>
    </location>
</feature>
<feature type="compositionally biased region" description="Polar residues" evidence="1">
    <location>
        <begin position="441"/>
        <end position="454"/>
    </location>
</feature>
<feature type="compositionally biased region" description="Polar residues" evidence="1">
    <location>
        <begin position="180"/>
        <end position="191"/>
    </location>
</feature>
<feature type="compositionally biased region" description="Polar residues" evidence="1">
    <location>
        <begin position="67"/>
        <end position="81"/>
    </location>
</feature>
<proteinExistence type="predicted"/>
<feature type="compositionally biased region" description="Basic and acidic residues" evidence="1">
    <location>
        <begin position="192"/>
        <end position="201"/>
    </location>
</feature>
<protein>
    <submittedName>
        <fullName evidence="3">(spotted green pufferfish) hypothetical protein</fullName>
    </submittedName>
</protein>
<reference evidence="3" key="1">
    <citation type="journal article" date="2004" name="Nature">
        <title>Genome duplication in the teleost fish Tetraodon nigroviridis reveals the early vertebrate proto-karyotype.</title>
        <authorList>
            <person name="Jaillon O."/>
            <person name="Aury J.-M."/>
            <person name="Brunet F."/>
            <person name="Petit J.-L."/>
            <person name="Stange-Thomann N."/>
            <person name="Mauceli E."/>
            <person name="Bouneau L."/>
            <person name="Fischer C."/>
            <person name="Ozouf-Costaz C."/>
            <person name="Bernot A."/>
            <person name="Nicaud S."/>
            <person name="Jaffe D."/>
            <person name="Fisher S."/>
            <person name="Lutfalla G."/>
            <person name="Dossat C."/>
            <person name="Segurens B."/>
            <person name="Dasilva C."/>
            <person name="Salanoubat M."/>
            <person name="Levy M."/>
            <person name="Boudet N."/>
            <person name="Castellano S."/>
            <person name="Anthouard V."/>
            <person name="Jubin C."/>
            <person name="Castelli V."/>
            <person name="Katinka M."/>
            <person name="Vacherie B."/>
            <person name="Biemont C."/>
            <person name="Skalli Z."/>
            <person name="Cattolico L."/>
            <person name="Poulain J."/>
            <person name="De Berardinis V."/>
            <person name="Cruaud C."/>
            <person name="Duprat S."/>
            <person name="Brottier P."/>
            <person name="Coutanceau J.-P."/>
            <person name="Gouzy J."/>
            <person name="Parra G."/>
            <person name="Lardier G."/>
            <person name="Chapple C."/>
            <person name="McKernan K.J."/>
            <person name="McEwan P."/>
            <person name="Bosak S."/>
            <person name="Kellis M."/>
            <person name="Volff J.-N."/>
            <person name="Guigo R."/>
            <person name="Zody M.C."/>
            <person name="Mesirov J."/>
            <person name="Lindblad-Toh K."/>
            <person name="Birren B."/>
            <person name="Nusbaum C."/>
            <person name="Kahn D."/>
            <person name="Robinson-Rechavi M."/>
            <person name="Laudet V."/>
            <person name="Schachter V."/>
            <person name="Quetier F."/>
            <person name="Saurin W."/>
            <person name="Scarpelli C."/>
            <person name="Wincker P."/>
            <person name="Lander E.S."/>
            <person name="Weissenbach J."/>
            <person name="Roest Crollius H."/>
        </authorList>
    </citation>
    <scope>NUCLEOTIDE SEQUENCE [LARGE SCALE GENOMIC DNA]</scope>
</reference>
<feature type="region of interest" description="Disordered" evidence="1">
    <location>
        <begin position="1"/>
        <end position="226"/>
    </location>
</feature>
<dbReference type="OrthoDB" id="18598at2759"/>
<gene>
    <name evidence="3" type="ORF">GSTENG00018291001</name>
</gene>
<organism evidence="3">
    <name type="scientific">Tetraodon nigroviridis</name>
    <name type="common">Spotted green pufferfish</name>
    <name type="synonym">Chelonodon nigroviridis</name>
    <dbReference type="NCBI Taxonomy" id="99883"/>
    <lineage>
        <taxon>Eukaryota</taxon>
        <taxon>Metazoa</taxon>
        <taxon>Chordata</taxon>
        <taxon>Craniata</taxon>
        <taxon>Vertebrata</taxon>
        <taxon>Euteleostomi</taxon>
        <taxon>Actinopterygii</taxon>
        <taxon>Neopterygii</taxon>
        <taxon>Teleostei</taxon>
        <taxon>Neoteleostei</taxon>
        <taxon>Acanthomorphata</taxon>
        <taxon>Eupercaria</taxon>
        <taxon>Tetraodontiformes</taxon>
        <taxon>Tetradontoidea</taxon>
        <taxon>Tetraodontidae</taxon>
        <taxon>Tetraodon</taxon>
    </lineage>
</organism>
<feature type="compositionally biased region" description="Low complexity" evidence="1">
    <location>
        <begin position="133"/>
        <end position="152"/>
    </location>
</feature>
<dbReference type="EMBL" id="CAAE01014587">
    <property type="protein sequence ID" value="CAG00000.1"/>
    <property type="molecule type" value="Genomic_DNA"/>
</dbReference>
<feature type="compositionally biased region" description="Basic residues" evidence="1">
    <location>
        <begin position="51"/>
        <end position="66"/>
    </location>
</feature>
<feature type="region of interest" description="Disordered" evidence="1">
    <location>
        <begin position="302"/>
        <end position="479"/>
    </location>
</feature>